<reference evidence="2" key="1">
    <citation type="submission" date="2018-11" db="EMBL/GenBank/DDBJ databases">
        <authorList>
            <consortium name="Genoscope - CEA"/>
            <person name="William W."/>
        </authorList>
    </citation>
    <scope>NUCLEOTIDE SEQUENCE</scope>
</reference>
<feature type="compositionally biased region" description="Basic and acidic residues" evidence="1">
    <location>
        <begin position="1"/>
        <end position="10"/>
    </location>
</feature>
<organism evidence="2">
    <name type="scientific">Brassica oleracea</name>
    <name type="common">Wild cabbage</name>
    <dbReference type="NCBI Taxonomy" id="3712"/>
    <lineage>
        <taxon>Eukaryota</taxon>
        <taxon>Viridiplantae</taxon>
        <taxon>Streptophyta</taxon>
        <taxon>Embryophyta</taxon>
        <taxon>Tracheophyta</taxon>
        <taxon>Spermatophyta</taxon>
        <taxon>Magnoliopsida</taxon>
        <taxon>eudicotyledons</taxon>
        <taxon>Gunneridae</taxon>
        <taxon>Pentapetalae</taxon>
        <taxon>rosids</taxon>
        <taxon>malvids</taxon>
        <taxon>Brassicales</taxon>
        <taxon>Brassicaceae</taxon>
        <taxon>Brassiceae</taxon>
        <taxon>Brassica</taxon>
    </lineage>
</organism>
<accession>A0A3P6FB45</accession>
<gene>
    <name evidence="2" type="ORF">BOLC8T48292H</name>
</gene>
<name>A0A3P6FB45_BRAOL</name>
<sequence>MGCGQSKHDVVTGNTTTVRKPLEAESVKGQENETIKRQESCRCKKTNDISAVVSSNQPKITVEINTNKLKEKKAGGDCGEKPEGETNDQQKHEEKETTTLPLVTAIVSENILPEGMQIIKYNLIKWFRCFADKKNAEKVDSDTIVEEEKSTEDKTSGNVDTEILLPEVEEPKLDVETPITTESEVQEVLTKEDVEIATSENVETESKENDDTFILRDEDEVDLIDNVAASKTVEITSTENDDTFVLKDEDEVDLIENVETPASENEDTLVINDEADLVETVQSASTENDESLVLKDEDKVDLLENVETPTSETATTENDDISNLKDEDEVDLVENVETAASETKYETEPTEIDDTPILKDEDEVDLLEKVVELVSTENDDTLYLKKEDKVDLLANVKTAASETVETVPTEKDNTHVLKDEVDNVETVKSASTEHDDILV</sequence>
<dbReference type="EMBL" id="LR031879">
    <property type="protein sequence ID" value="VDD55063.1"/>
    <property type="molecule type" value="Genomic_DNA"/>
</dbReference>
<feature type="compositionally biased region" description="Basic and acidic residues" evidence="1">
    <location>
        <begin position="68"/>
        <end position="97"/>
    </location>
</feature>
<proteinExistence type="predicted"/>
<evidence type="ECO:0000313" key="2">
    <source>
        <dbReference type="EMBL" id="VDD55063.1"/>
    </source>
</evidence>
<feature type="region of interest" description="Disordered" evidence="1">
    <location>
        <begin position="1"/>
        <end position="35"/>
    </location>
</feature>
<dbReference type="AlphaFoldDB" id="A0A3P6FB45"/>
<protein>
    <submittedName>
        <fullName evidence="2">Uncharacterized protein</fullName>
    </submittedName>
</protein>
<feature type="region of interest" description="Disordered" evidence="1">
    <location>
        <begin position="66"/>
        <end position="97"/>
    </location>
</feature>
<evidence type="ECO:0000256" key="1">
    <source>
        <dbReference type="SAM" id="MobiDB-lite"/>
    </source>
</evidence>
<feature type="compositionally biased region" description="Basic and acidic residues" evidence="1">
    <location>
        <begin position="20"/>
        <end position="35"/>
    </location>
</feature>